<dbReference type="InterPro" id="IPR026201">
    <property type="entry name" value="Cep290"/>
</dbReference>
<dbReference type="GO" id="GO:0035869">
    <property type="term" value="C:ciliary transition zone"/>
    <property type="evidence" value="ECO:0007669"/>
    <property type="project" value="TreeGrafter"/>
</dbReference>
<keyword evidence="4" id="KW-0970">Cilium biogenesis/degradation</keyword>
<name>A0A2J7PEH8_9NEOP</name>
<dbReference type="GO" id="GO:0034451">
    <property type="term" value="C:centriolar satellite"/>
    <property type="evidence" value="ECO:0007669"/>
    <property type="project" value="TreeGrafter"/>
</dbReference>
<sequence length="200" mass="22743">MQLETEKPRLHELENKLQKVTTENEALRKGMHEILDSIHNQDGSSSVQVESNTLERLLEALDSRHLSGWYHPAMRLQAQLQSVEGSNTVLREQLRTTRLEGTKTSQQLQKALLRVEQLETSLPTVQEGRVGQRAQVCDEMHFPPDLPLSSAEIISKLNMHLLHVLDVGISSPGRSKISEHYTRSDNKVRELATVCLPWQQ</sequence>
<evidence type="ECO:0000256" key="5">
    <source>
        <dbReference type="ARBA" id="ARBA00023054"/>
    </source>
</evidence>
<dbReference type="PANTHER" id="PTHR18879:SF20">
    <property type="entry name" value="CENTROSOMAL PROTEIN OF 290 KDA"/>
    <property type="match status" value="1"/>
</dbReference>
<dbReference type="AlphaFoldDB" id="A0A2J7PEH8"/>
<dbReference type="GO" id="GO:1905515">
    <property type="term" value="P:non-motile cilium assembly"/>
    <property type="evidence" value="ECO:0007669"/>
    <property type="project" value="TreeGrafter"/>
</dbReference>
<evidence type="ECO:0000256" key="4">
    <source>
        <dbReference type="ARBA" id="ARBA00022794"/>
    </source>
</evidence>
<keyword evidence="7" id="KW-0966">Cell projection</keyword>
<reference evidence="8 9" key="1">
    <citation type="submission" date="2017-12" db="EMBL/GenBank/DDBJ databases">
        <title>Hemimetabolous genomes reveal molecular basis of termite eusociality.</title>
        <authorList>
            <person name="Harrison M.C."/>
            <person name="Jongepier E."/>
            <person name="Robertson H.M."/>
            <person name="Arning N."/>
            <person name="Bitard-Feildel T."/>
            <person name="Chao H."/>
            <person name="Childers C.P."/>
            <person name="Dinh H."/>
            <person name="Doddapaneni H."/>
            <person name="Dugan S."/>
            <person name="Gowin J."/>
            <person name="Greiner C."/>
            <person name="Han Y."/>
            <person name="Hu H."/>
            <person name="Hughes D.S.T."/>
            <person name="Huylmans A.-K."/>
            <person name="Kemena C."/>
            <person name="Kremer L.P.M."/>
            <person name="Lee S.L."/>
            <person name="Lopez-Ezquerra A."/>
            <person name="Mallet L."/>
            <person name="Monroy-Kuhn J.M."/>
            <person name="Moser A."/>
            <person name="Murali S.C."/>
            <person name="Muzny D.M."/>
            <person name="Otani S."/>
            <person name="Piulachs M.-D."/>
            <person name="Poelchau M."/>
            <person name="Qu J."/>
            <person name="Schaub F."/>
            <person name="Wada-Katsumata A."/>
            <person name="Worley K.C."/>
            <person name="Xie Q."/>
            <person name="Ylla G."/>
            <person name="Poulsen M."/>
            <person name="Gibbs R.A."/>
            <person name="Schal C."/>
            <person name="Richards S."/>
            <person name="Belles X."/>
            <person name="Korb J."/>
            <person name="Bornberg-Bauer E."/>
        </authorList>
    </citation>
    <scope>NUCLEOTIDE SEQUENCE [LARGE SCALE GENOMIC DNA]</scope>
    <source>
        <tissue evidence="8">Whole body</tissue>
    </source>
</reference>
<dbReference type="InParanoid" id="A0A2J7PEH8"/>
<accession>A0A2J7PEH8</accession>
<dbReference type="GO" id="GO:1905349">
    <property type="term" value="P:ciliary transition zone assembly"/>
    <property type="evidence" value="ECO:0007669"/>
    <property type="project" value="TreeGrafter"/>
</dbReference>
<evidence type="ECO:0000256" key="2">
    <source>
        <dbReference type="ARBA" id="ARBA00004300"/>
    </source>
</evidence>
<dbReference type="EMBL" id="NEVH01026096">
    <property type="protein sequence ID" value="PNF14737.1"/>
    <property type="molecule type" value="Genomic_DNA"/>
</dbReference>
<keyword evidence="9" id="KW-1185">Reference proteome</keyword>
<gene>
    <name evidence="8" type="ORF">B7P43_G08924</name>
</gene>
<protein>
    <submittedName>
        <fullName evidence="8">Uncharacterized protein</fullName>
    </submittedName>
</protein>
<evidence type="ECO:0000313" key="8">
    <source>
        <dbReference type="EMBL" id="PNF14737.1"/>
    </source>
</evidence>
<comment type="subcellular location">
    <subcellularLocation>
        <location evidence="1">Cytoplasm</location>
        <location evidence="1">Cytoskeleton</location>
        <location evidence="1">Cilium basal body</location>
    </subcellularLocation>
    <subcellularLocation>
        <location evidence="2">Cytoplasm</location>
        <location evidence="2">Cytoskeleton</location>
        <location evidence="2">Microtubule organizing center</location>
        <location evidence="2">Centrosome</location>
    </subcellularLocation>
</comment>
<organism evidence="8 9">
    <name type="scientific">Cryptotermes secundus</name>
    <dbReference type="NCBI Taxonomy" id="105785"/>
    <lineage>
        <taxon>Eukaryota</taxon>
        <taxon>Metazoa</taxon>
        <taxon>Ecdysozoa</taxon>
        <taxon>Arthropoda</taxon>
        <taxon>Hexapoda</taxon>
        <taxon>Insecta</taxon>
        <taxon>Pterygota</taxon>
        <taxon>Neoptera</taxon>
        <taxon>Polyneoptera</taxon>
        <taxon>Dictyoptera</taxon>
        <taxon>Blattodea</taxon>
        <taxon>Blattoidea</taxon>
        <taxon>Termitoidae</taxon>
        <taxon>Kalotermitidae</taxon>
        <taxon>Cryptotermitinae</taxon>
        <taxon>Cryptotermes</taxon>
    </lineage>
</organism>
<dbReference type="GO" id="GO:0097711">
    <property type="term" value="P:ciliary basal body-plasma membrane docking"/>
    <property type="evidence" value="ECO:0007669"/>
    <property type="project" value="TreeGrafter"/>
</dbReference>
<dbReference type="PANTHER" id="PTHR18879">
    <property type="entry name" value="CENTROSOMAL PROTEIN OF 290 KDA"/>
    <property type="match status" value="1"/>
</dbReference>
<evidence type="ECO:0000313" key="9">
    <source>
        <dbReference type="Proteomes" id="UP000235965"/>
    </source>
</evidence>
<keyword evidence="5" id="KW-0175">Coiled coil</keyword>
<keyword evidence="6" id="KW-0206">Cytoskeleton</keyword>
<keyword evidence="3" id="KW-0963">Cytoplasm</keyword>
<dbReference type="Proteomes" id="UP000235965">
    <property type="component" value="Unassembled WGS sequence"/>
</dbReference>
<evidence type="ECO:0000256" key="1">
    <source>
        <dbReference type="ARBA" id="ARBA00004120"/>
    </source>
</evidence>
<comment type="caution">
    <text evidence="8">The sequence shown here is derived from an EMBL/GenBank/DDBJ whole genome shotgun (WGS) entry which is preliminary data.</text>
</comment>
<dbReference type="STRING" id="105785.A0A2J7PEH8"/>
<evidence type="ECO:0000256" key="6">
    <source>
        <dbReference type="ARBA" id="ARBA00023212"/>
    </source>
</evidence>
<proteinExistence type="predicted"/>
<evidence type="ECO:0000256" key="7">
    <source>
        <dbReference type="ARBA" id="ARBA00023273"/>
    </source>
</evidence>
<evidence type="ECO:0000256" key="3">
    <source>
        <dbReference type="ARBA" id="ARBA00022490"/>
    </source>
</evidence>
<dbReference type="OrthoDB" id="6351660at2759"/>